<feature type="transmembrane region" description="Helical" evidence="1">
    <location>
        <begin position="65"/>
        <end position="82"/>
    </location>
</feature>
<dbReference type="Pfam" id="PF04143">
    <property type="entry name" value="Sulf_transp"/>
    <property type="match status" value="1"/>
</dbReference>
<keyword evidence="3" id="KW-1185">Reference proteome</keyword>
<feature type="transmembrane region" description="Helical" evidence="1">
    <location>
        <begin position="197"/>
        <end position="217"/>
    </location>
</feature>
<evidence type="ECO:0000313" key="3">
    <source>
        <dbReference type="Proteomes" id="UP000596092"/>
    </source>
</evidence>
<dbReference type="KEGG" id="dog:HP555_10000"/>
<accession>A0A7T5VFK9</accession>
<evidence type="ECO:0000313" key="2">
    <source>
        <dbReference type="EMBL" id="QQG67015.1"/>
    </source>
</evidence>
<name>A0A7T5VFK9_9BACT</name>
<dbReference type="Proteomes" id="UP000596092">
    <property type="component" value="Chromosome"/>
</dbReference>
<reference evidence="2 3" key="1">
    <citation type="submission" date="2020-05" db="EMBL/GenBank/DDBJ databases">
        <title>Complete genome of Desulfobulbus oligotrophicus.</title>
        <authorList>
            <person name="Podar M."/>
        </authorList>
    </citation>
    <scope>NUCLEOTIDE SEQUENCE [LARGE SCALE GENOMIC DNA]</scope>
    <source>
        <strain evidence="2 3">Prop6</strain>
    </source>
</reference>
<feature type="transmembrane region" description="Helical" evidence="1">
    <location>
        <begin position="12"/>
        <end position="30"/>
    </location>
</feature>
<protein>
    <submittedName>
        <fullName evidence="2">YedE-related selenium metabolism membrane protein</fullName>
    </submittedName>
</protein>
<feature type="transmembrane region" description="Helical" evidence="1">
    <location>
        <begin position="276"/>
        <end position="295"/>
    </location>
</feature>
<sequence length="362" mass="37824">MKKNWFAGGSGIAVSGAIMAVIAVGLQYFGNPANMGLCVACFERDIAGALGLHRAEVVQYLRPEIPALLLGSFLAALCFGEFKPRAGSAPLVRFILGMCAMIGALVFLGCPWRALLRLAGGDLNAVVGLAGLIAGVGIGTVFFRRGYSLGRNTPQHTGAGYIMPALMLGILALLLVFPQVAGEGKSGVVFYSVKGPGSMHAPFLYSLGGALVVGFLAQRSRFCTMGAFRDLLMFRHFHLLLGILAFVAAAFVLNLVLGKVSIGFANQPVAHTNHLWNFLGMLTAGWAFALAGGCPGRQIFMAGEGDADAGLFVLGMIVAAAFAHNFELASSPTGIGANGDVAVYFCLAVLLCLSLIHIRKVA</sequence>
<gene>
    <name evidence="2" type="ORF">HP555_10000</name>
</gene>
<dbReference type="EMBL" id="CP054140">
    <property type="protein sequence ID" value="QQG67015.1"/>
    <property type="molecule type" value="Genomic_DNA"/>
</dbReference>
<feature type="transmembrane region" description="Helical" evidence="1">
    <location>
        <begin position="237"/>
        <end position="256"/>
    </location>
</feature>
<dbReference type="AlphaFoldDB" id="A0A7T5VFK9"/>
<feature type="transmembrane region" description="Helical" evidence="1">
    <location>
        <begin position="126"/>
        <end position="147"/>
    </location>
</feature>
<feature type="transmembrane region" description="Helical" evidence="1">
    <location>
        <begin position="341"/>
        <end position="358"/>
    </location>
</feature>
<keyword evidence="1" id="KW-1133">Transmembrane helix</keyword>
<feature type="transmembrane region" description="Helical" evidence="1">
    <location>
        <begin position="307"/>
        <end position="326"/>
    </location>
</feature>
<feature type="transmembrane region" description="Helical" evidence="1">
    <location>
        <begin position="159"/>
        <end position="177"/>
    </location>
</feature>
<dbReference type="InterPro" id="IPR007272">
    <property type="entry name" value="Sulf_transp_TsuA/YedE"/>
</dbReference>
<evidence type="ECO:0000256" key="1">
    <source>
        <dbReference type="SAM" id="Phobius"/>
    </source>
</evidence>
<proteinExistence type="predicted"/>
<keyword evidence="1" id="KW-0472">Membrane</keyword>
<dbReference type="InterPro" id="IPR026366">
    <property type="entry name" value="Seleno_YedE"/>
</dbReference>
<feature type="transmembrane region" description="Helical" evidence="1">
    <location>
        <begin position="94"/>
        <end position="114"/>
    </location>
</feature>
<keyword evidence="1" id="KW-0812">Transmembrane</keyword>
<organism evidence="2 3">
    <name type="scientific">Desulfobulbus oligotrophicus</name>
    <dbReference type="NCBI Taxonomy" id="1909699"/>
    <lineage>
        <taxon>Bacteria</taxon>
        <taxon>Pseudomonadati</taxon>
        <taxon>Thermodesulfobacteriota</taxon>
        <taxon>Desulfobulbia</taxon>
        <taxon>Desulfobulbales</taxon>
        <taxon>Desulfobulbaceae</taxon>
        <taxon>Desulfobulbus</taxon>
    </lineage>
</organism>
<dbReference type="NCBIfam" id="TIGR04112">
    <property type="entry name" value="seleno_YedE"/>
    <property type="match status" value="1"/>
</dbReference>